<dbReference type="SUPFAM" id="SSF49464">
    <property type="entry name" value="Carboxypeptidase regulatory domain-like"/>
    <property type="match status" value="1"/>
</dbReference>
<dbReference type="InterPro" id="IPR012910">
    <property type="entry name" value="Plug_dom"/>
</dbReference>
<evidence type="ECO:0000256" key="4">
    <source>
        <dbReference type="ARBA" id="ARBA00022452"/>
    </source>
</evidence>
<feature type="domain" description="TonB-dependent receptor-like beta-barrel" evidence="12">
    <location>
        <begin position="335"/>
        <end position="746"/>
    </location>
</feature>
<dbReference type="Pfam" id="PF00593">
    <property type="entry name" value="TonB_dep_Rec_b-barrel"/>
    <property type="match status" value="1"/>
</dbReference>
<dbReference type="PROSITE" id="PS52016">
    <property type="entry name" value="TONB_DEPENDENT_REC_3"/>
    <property type="match status" value="1"/>
</dbReference>
<dbReference type="RefSeq" id="WP_237381883.1">
    <property type="nucleotide sequence ID" value="NZ_CP071793.1"/>
</dbReference>
<evidence type="ECO:0000313" key="15">
    <source>
        <dbReference type="Proteomes" id="UP000663929"/>
    </source>
</evidence>
<evidence type="ECO:0000256" key="11">
    <source>
        <dbReference type="SAM" id="SignalP"/>
    </source>
</evidence>
<dbReference type="EMBL" id="CP071793">
    <property type="protein sequence ID" value="QTD51762.1"/>
    <property type="molecule type" value="Genomic_DNA"/>
</dbReference>
<feature type="signal peptide" evidence="11">
    <location>
        <begin position="1"/>
        <end position="20"/>
    </location>
</feature>
<keyword evidence="8 9" id="KW-0998">Cell outer membrane</keyword>
<dbReference type="GO" id="GO:0044718">
    <property type="term" value="P:siderophore transmembrane transport"/>
    <property type="evidence" value="ECO:0007669"/>
    <property type="project" value="TreeGrafter"/>
</dbReference>
<dbReference type="Gene3D" id="2.60.40.1120">
    <property type="entry name" value="Carboxypeptidase-like, regulatory domain"/>
    <property type="match status" value="1"/>
</dbReference>
<evidence type="ECO:0000259" key="12">
    <source>
        <dbReference type="Pfam" id="PF00593"/>
    </source>
</evidence>
<evidence type="ECO:0000256" key="2">
    <source>
        <dbReference type="ARBA" id="ARBA00009810"/>
    </source>
</evidence>
<evidence type="ECO:0000256" key="6">
    <source>
        <dbReference type="ARBA" id="ARBA00023077"/>
    </source>
</evidence>
<dbReference type="CDD" id="cd01347">
    <property type="entry name" value="ligand_gated_channel"/>
    <property type="match status" value="1"/>
</dbReference>
<dbReference type="Proteomes" id="UP000663929">
    <property type="component" value="Chromosome"/>
</dbReference>
<keyword evidence="4 9" id="KW-1134">Transmembrane beta strand</keyword>
<dbReference type="InterPro" id="IPR039426">
    <property type="entry name" value="TonB-dep_rcpt-like"/>
</dbReference>
<keyword evidence="5 9" id="KW-0812">Transmembrane</keyword>
<dbReference type="PANTHER" id="PTHR30069:SF41">
    <property type="entry name" value="HEME_HEMOPEXIN UTILIZATION PROTEIN C"/>
    <property type="match status" value="1"/>
</dbReference>
<evidence type="ECO:0000313" key="14">
    <source>
        <dbReference type="EMBL" id="QTD51762.1"/>
    </source>
</evidence>
<dbReference type="SUPFAM" id="SSF56935">
    <property type="entry name" value="Porins"/>
    <property type="match status" value="1"/>
</dbReference>
<name>A0A8A4TRR3_SULCO</name>
<dbReference type="KEGG" id="scor:J3U87_04770"/>
<proteinExistence type="inferred from homology"/>
<gene>
    <name evidence="14" type="ORF">J3U87_04770</name>
</gene>
<keyword evidence="14" id="KW-0675">Receptor</keyword>
<reference evidence="14" key="1">
    <citation type="submission" date="2021-03" db="EMBL/GenBank/DDBJ databases">
        <title>Acanthopleuribacteraceae sp. M133.</title>
        <authorList>
            <person name="Wang G."/>
        </authorList>
    </citation>
    <scope>NUCLEOTIDE SEQUENCE</scope>
    <source>
        <strain evidence="14">M133</strain>
    </source>
</reference>
<dbReference type="InterPro" id="IPR008969">
    <property type="entry name" value="CarboxyPept-like_regulatory"/>
</dbReference>
<evidence type="ECO:0000256" key="9">
    <source>
        <dbReference type="PROSITE-ProRule" id="PRU01360"/>
    </source>
</evidence>
<evidence type="ECO:0000256" key="7">
    <source>
        <dbReference type="ARBA" id="ARBA00023136"/>
    </source>
</evidence>
<evidence type="ECO:0000256" key="5">
    <source>
        <dbReference type="ARBA" id="ARBA00022692"/>
    </source>
</evidence>
<evidence type="ECO:0000256" key="1">
    <source>
        <dbReference type="ARBA" id="ARBA00004571"/>
    </source>
</evidence>
<dbReference type="InterPro" id="IPR037066">
    <property type="entry name" value="Plug_dom_sf"/>
</dbReference>
<dbReference type="Pfam" id="PF13620">
    <property type="entry name" value="CarboxypepD_reg"/>
    <property type="match status" value="1"/>
</dbReference>
<dbReference type="PANTHER" id="PTHR30069">
    <property type="entry name" value="TONB-DEPENDENT OUTER MEMBRANE RECEPTOR"/>
    <property type="match status" value="1"/>
</dbReference>
<protein>
    <submittedName>
        <fullName evidence="14">TonB-dependent receptor</fullName>
    </submittedName>
</protein>
<dbReference type="Gene3D" id="2.40.170.20">
    <property type="entry name" value="TonB-dependent receptor, beta-barrel domain"/>
    <property type="match status" value="1"/>
</dbReference>
<keyword evidence="7 9" id="KW-0472">Membrane</keyword>
<keyword evidence="3 9" id="KW-0813">Transport</keyword>
<dbReference type="Pfam" id="PF07715">
    <property type="entry name" value="Plug"/>
    <property type="match status" value="1"/>
</dbReference>
<feature type="domain" description="TonB-dependent receptor plug" evidence="13">
    <location>
        <begin position="126"/>
        <end position="233"/>
    </location>
</feature>
<comment type="similarity">
    <text evidence="2 9 10">Belongs to the TonB-dependent receptor family.</text>
</comment>
<dbReference type="InterPro" id="IPR000531">
    <property type="entry name" value="Beta-barrel_TonB"/>
</dbReference>
<evidence type="ECO:0000256" key="10">
    <source>
        <dbReference type="RuleBase" id="RU003357"/>
    </source>
</evidence>
<comment type="subcellular location">
    <subcellularLocation>
        <location evidence="1 9">Cell outer membrane</location>
        <topology evidence="1 9">Multi-pass membrane protein</topology>
    </subcellularLocation>
</comment>
<sequence>MKLITSILITPLFLVCSVIAGPQQENSIYGTIKDQSGSLVHSATVDLKSSRQKMIDTRTTNSGEFTFDDIEPGSYLLVVKADGYKAMVVSVKKAKNQAFHAPIILEMISFHEWITVIGSRAEMEIADYPGSVDVIEGDDFLGSSSTIENLSQIPGFETGGGHSRNIGQQFTIRGFGYQSEERVIIKQDGVRRSANLFSNHISTFRTEPEILKKVEAVKGASSVSHGGGAIGGIIGMTTKDPSDYLTGSKNLSFNITSRLEDNEHQSFSATVAGRGDNGKLSYMVFGKQAETGDLEPADSEEETVENDENIDTYFGKVVYRPTDTQYLSLSFFHMNEDIETVWQTVYHGQFPQDGPVIGELRQEDLVLTYNYKPDSDWIDFTAKAYSSEGYYDRTADYTSNDILVDYKNEDKSRGVNLKNIATYIGSNVTHHIVVGMDFDNREEDATYVRNGVPSDFGSMPNDYKDYGFYFQDNIFLLEERLMLLIAGRYDQFDRSVDHIEEGYDASRFSPRAGVSYEVMPGLRLLGNYSEAFRAPTPHETSSYGPLNPHYWYLPNPDLKPETAGEYEGGFSYLNDNLNGGTSGILVKGMYFNGDIDQMISFRTLPDLGDSPDGSPYGTYQNVDDAKREGYEFSFNYYIGNWSTDGSFEHLDLYDEETKEKVPNAFADKARLSLSYKFPSIDVILGGDVSHWFEPDQNPESIFSRGTEYFFVTEEFTISNFWVRWKPNRAFNAFFDRSFEFHIGVNNAFNDRYINARNVETTTRSGKGRNVWMSLTKTF</sequence>
<dbReference type="Gene3D" id="2.170.130.10">
    <property type="entry name" value="TonB-dependent receptor, plug domain"/>
    <property type="match status" value="1"/>
</dbReference>
<evidence type="ECO:0000256" key="8">
    <source>
        <dbReference type="ARBA" id="ARBA00023237"/>
    </source>
</evidence>
<dbReference type="GO" id="GO:0009279">
    <property type="term" value="C:cell outer membrane"/>
    <property type="evidence" value="ECO:0007669"/>
    <property type="project" value="UniProtKB-SubCell"/>
</dbReference>
<evidence type="ECO:0000256" key="3">
    <source>
        <dbReference type="ARBA" id="ARBA00022448"/>
    </source>
</evidence>
<dbReference type="AlphaFoldDB" id="A0A8A4TRR3"/>
<dbReference type="InterPro" id="IPR036942">
    <property type="entry name" value="Beta-barrel_TonB_sf"/>
</dbReference>
<feature type="chain" id="PRO_5035276691" evidence="11">
    <location>
        <begin position="21"/>
        <end position="778"/>
    </location>
</feature>
<evidence type="ECO:0000259" key="13">
    <source>
        <dbReference type="Pfam" id="PF07715"/>
    </source>
</evidence>
<keyword evidence="11" id="KW-0732">Signal</keyword>
<accession>A0A8A4TRR3</accession>
<keyword evidence="6 10" id="KW-0798">TonB box</keyword>
<keyword evidence="15" id="KW-1185">Reference proteome</keyword>
<dbReference type="GO" id="GO:0015344">
    <property type="term" value="F:siderophore uptake transmembrane transporter activity"/>
    <property type="evidence" value="ECO:0007669"/>
    <property type="project" value="TreeGrafter"/>
</dbReference>
<organism evidence="14 15">
    <name type="scientific">Sulfidibacter corallicola</name>
    <dbReference type="NCBI Taxonomy" id="2818388"/>
    <lineage>
        <taxon>Bacteria</taxon>
        <taxon>Pseudomonadati</taxon>
        <taxon>Acidobacteriota</taxon>
        <taxon>Holophagae</taxon>
        <taxon>Acanthopleuribacterales</taxon>
        <taxon>Acanthopleuribacteraceae</taxon>
        <taxon>Sulfidibacter</taxon>
    </lineage>
</organism>